<protein>
    <submittedName>
        <fullName evidence="1">Uncharacterized protein</fullName>
    </submittedName>
</protein>
<name>A0A7H0GJE4_9BURK</name>
<dbReference type="EMBL" id="CP060783">
    <property type="protein sequence ID" value="QNP48410.1"/>
    <property type="molecule type" value="Genomic_DNA"/>
</dbReference>
<dbReference type="AlphaFoldDB" id="A0A7H0GJE4"/>
<accession>A0A7H0GJE4</accession>
<organism evidence="1 2">
    <name type="scientific">Diaphorobacter aerolatus</name>
    <dbReference type="NCBI Taxonomy" id="1288495"/>
    <lineage>
        <taxon>Bacteria</taxon>
        <taxon>Pseudomonadati</taxon>
        <taxon>Pseudomonadota</taxon>
        <taxon>Betaproteobacteria</taxon>
        <taxon>Burkholderiales</taxon>
        <taxon>Comamonadaceae</taxon>
        <taxon>Diaphorobacter</taxon>
    </lineage>
</organism>
<evidence type="ECO:0000313" key="2">
    <source>
        <dbReference type="Proteomes" id="UP000516028"/>
    </source>
</evidence>
<proteinExistence type="predicted"/>
<dbReference type="RefSeq" id="WP_187724008.1">
    <property type="nucleotide sequence ID" value="NZ_CP060783.1"/>
</dbReference>
<evidence type="ECO:0000313" key="1">
    <source>
        <dbReference type="EMBL" id="QNP48410.1"/>
    </source>
</evidence>
<dbReference type="Proteomes" id="UP000516028">
    <property type="component" value="Chromosome"/>
</dbReference>
<dbReference type="KEGG" id="daer:H9K75_21045"/>
<reference evidence="1 2" key="1">
    <citation type="submission" date="2020-08" db="EMBL/GenBank/DDBJ databases">
        <title>Genome sequence of Diaphorobacter aerolatus KACC 16536T.</title>
        <authorList>
            <person name="Hyun D.-W."/>
            <person name="Bae J.-W."/>
        </authorList>
    </citation>
    <scope>NUCLEOTIDE SEQUENCE [LARGE SCALE GENOMIC DNA]</scope>
    <source>
        <strain evidence="1 2">KACC 16536</strain>
    </source>
</reference>
<sequence>MNEKVIEELLSELETVTQLEVEYDYASYKFYMAGKDSTLSQNTELRFNEVYGHCDSLDDVQTVLNRSDICLVLSYENRTPIAFFGEVEGNHGDAQARASYWKYRPRLSVFSIGRSQGGGKNAFIYTSNHDGIPEYTLNLNKGTM</sequence>
<gene>
    <name evidence="1" type="ORF">H9K75_21045</name>
</gene>
<keyword evidence="2" id="KW-1185">Reference proteome</keyword>